<reference evidence="1 2" key="1">
    <citation type="submission" date="2018-01" db="EMBL/GenBank/DDBJ databases">
        <title>Whole genome sequence of Melissococcus plutonius DAT561.</title>
        <authorList>
            <person name="Okumura K."/>
            <person name="Takamatsu D."/>
            <person name="Okura M."/>
        </authorList>
    </citation>
    <scope>NUCLEOTIDE SEQUENCE [LARGE SCALE GENOMIC DNA]</scope>
    <source>
        <strain evidence="1 2">DAT561</strain>
    </source>
</reference>
<dbReference type="AlphaFoldDB" id="A0A2Z5Y335"/>
<name>A0A2Z5Y335_9ENTE</name>
<dbReference type="GeneID" id="57044160"/>
<protein>
    <submittedName>
        <fullName evidence="1">Uncharacterized protein</fullName>
    </submittedName>
</protein>
<evidence type="ECO:0000313" key="2">
    <source>
        <dbReference type="Proteomes" id="UP000269226"/>
    </source>
</evidence>
<dbReference type="RefSeq" id="WP_013773789.1">
    <property type="nucleotide sequence ID" value="NZ_AP018492.1"/>
</dbReference>
<dbReference type="EMBL" id="AP018492">
    <property type="protein sequence ID" value="BBC61158.1"/>
    <property type="molecule type" value="Genomic_DNA"/>
</dbReference>
<organism evidence="1 2">
    <name type="scientific">Melissococcus plutonius</name>
    <dbReference type="NCBI Taxonomy" id="33970"/>
    <lineage>
        <taxon>Bacteria</taxon>
        <taxon>Bacillati</taxon>
        <taxon>Bacillota</taxon>
        <taxon>Bacilli</taxon>
        <taxon>Lactobacillales</taxon>
        <taxon>Enterococcaceae</taxon>
        <taxon>Melissococcus</taxon>
    </lineage>
</organism>
<dbReference type="Proteomes" id="UP000269226">
    <property type="component" value="Chromosome"/>
</dbReference>
<dbReference type="OMA" id="QFMAIDS"/>
<evidence type="ECO:0000313" key="1">
    <source>
        <dbReference type="EMBL" id="BBC61158.1"/>
    </source>
</evidence>
<accession>A0A2Z5Y335</accession>
<sequence>MTYNKKNNVQYKIALDTKNNVFMAIDPKNQHKKATGATIEQAIAQFKQLIKE</sequence>
<gene>
    <name evidence="1" type="ORF">DAT561_1048</name>
</gene>
<proteinExistence type="predicted"/>